<evidence type="ECO:0000259" key="8">
    <source>
        <dbReference type="Pfam" id="PF00078"/>
    </source>
</evidence>
<evidence type="ECO:0000256" key="3">
    <source>
        <dbReference type="ARBA" id="ARBA00022695"/>
    </source>
</evidence>
<dbReference type="GO" id="GO:0016787">
    <property type="term" value="F:hydrolase activity"/>
    <property type="evidence" value="ECO:0007669"/>
    <property type="project" value="UniProtKB-KW"/>
</dbReference>
<evidence type="ECO:0000256" key="4">
    <source>
        <dbReference type="ARBA" id="ARBA00022722"/>
    </source>
</evidence>
<evidence type="ECO:0000259" key="9">
    <source>
        <dbReference type="Pfam" id="PF17917"/>
    </source>
</evidence>
<accession>A0A9Q3FTF8</accession>
<dbReference type="InterPro" id="IPR041373">
    <property type="entry name" value="RT_RNaseH"/>
</dbReference>
<gene>
    <name evidence="10" type="ORF">O181_082841</name>
</gene>
<dbReference type="Pfam" id="PF00078">
    <property type="entry name" value="RVT_1"/>
    <property type="match status" value="1"/>
</dbReference>
<dbReference type="InterPro" id="IPR043128">
    <property type="entry name" value="Rev_trsase/Diguanyl_cyclase"/>
</dbReference>
<dbReference type="InterPro" id="IPR050951">
    <property type="entry name" value="Retrovirus_Pol_polyprotein"/>
</dbReference>
<evidence type="ECO:0000256" key="2">
    <source>
        <dbReference type="ARBA" id="ARBA00022679"/>
    </source>
</evidence>
<dbReference type="GO" id="GO:0004519">
    <property type="term" value="F:endonuclease activity"/>
    <property type="evidence" value="ECO:0007669"/>
    <property type="project" value="UniProtKB-KW"/>
</dbReference>
<evidence type="ECO:0000256" key="5">
    <source>
        <dbReference type="ARBA" id="ARBA00022759"/>
    </source>
</evidence>
<keyword evidence="3" id="KW-0548">Nucleotidyltransferase</keyword>
<dbReference type="EC" id="2.7.7.49" evidence="1"/>
<feature type="domain" description="Reverse transcriptase" evidence="8">
    <location>
        <begin position="304"/>
        <end position="459"/>
    </location>
</feature>
<dbReference type="Gene3D" id="3.10.10.10">
    <property type="entry name" value="HIV Type 1 Reverse Transcriptase, subunit A, domain 1"/>
    <property type="match status" value="1"/>
</dbReference>
<dbReference type="OrthoDB" id="3364103at2759"/>
<protein>
    <recommendedName>
        <fullName evidence="1">RNA-directed DNA polymerase</fullName>
        <ecNumber evidence="1">2.7.7.49</ecNumber>
    </recommendedName>
</protein>
<proteinExistence type="predicted"/>
<keyword evidence="2" id="KW-0808">Transferase</keyword>
<evidence type="ECO:0000313" key="10">
    <source>
        <dbReference type="EMBL" id="MBW0543126.1"/>
    </source>
</evidence>
<keyword evidence="11" id="KW-1185">Reference proteome</keyword>
<dbReference type="AlphaFoldDB" id="A0A9Q3FTF8"/>
<keyword evidence="6" id="KW-0378">Hydrolase</keyword>
<keyword evidence="5" id="KW-0255">Endonuclease</keyword>
<evidence type="ECO:0000256" key="6">
    <source>
        <dbReference type="ARBA" id="ARBA00022801"/>
    </source>
</evidence>
<dbReference type="PANTHER" id="PTHR37984:SF5">
    <property type="entry name" value="PROTEIN NYNRIN-LIKE"/>
    <property type="match status" value="1"/>
</dbReference>
<dbReference type="InterPro" id="IPR021109">
    <property type="entry name" value="Peptidase_aspartic_dom_sf"/>
</dbReference>
<feature type="domain" description="Reverse transcriptase RNase H-like" evidence="9">
    <location>
        <begin position="512"/>
        <end position="608"/>
    </location>
</feature>
<dbReference type="EMBL" id="AVOT02047860">
    <property type="protein sequence ID" value="MBW0543126.1"/>
    <property type="molecule type" value="Genomic_DNA"/>
</dbReference>
<organism evidence="10 11">
    <name type="scientific">Austropuccinia psidii MF-1</name>
    <dbReference type="NCBI Taxonomy" id="1389203"/>
    <lineage>
        <taxon>Eukaryota</taxon>
        <taxon>Fungi</taxon>
        <taxon>Dikarya</taxon>
        <taxon>Basidiomycota</taxon>
        <taxon>Pucciniomycotina</taxon>
        <taxon>Pucciniomycetes</taxon>
        <taxon>Pucciniales</taxon>
        <taxon>Sphaerophragmiaceae</taxon>
        <taxon>Austropuccinia</taxon>
    </lineage>
</organism>
<dbReference type="Gene3D" id="2.40.70.10">
    <property type="entry name" value="Acid Proteases"/>
    <property type="match status" value="1"/>
</dbReference>
<dbReference type="SUPFAM" id="SSF56672">
    <property type="entry name" value="DNA/RNA polymerases"/>
    <property type="match status" value="1"/>
</dbReference>
<keyword evidence="4" id="KW-0540">Nuclease</keyword>
<dbReference type="PANTHER" id="PTHR37984">
    <property type="entry name" value="PROTEIN CBG26694"/>
    <property type="match status" value="1"/>
</dbReference>
<dbReference type="Pfam" id="PF17917">
    <property type="entry name" value="RT_RNaseH"/>
    <property type="match status" value="1"/>
</dbReference>
<sequence>MGDAIREPSDDDQDPREEFLVEYQEETPLEIQDIQLEAGMPQDTANKNLCKHTQDAQTFLVTPTKGMAYIHRTATKVTVCIDNAQHPLIIDSGAHCSIVARKYLNNHFPNWEGQLLTTKAKNFKSASGKMTSIGTIIKEIIIPHRKGNIRLNPEFLVLENAHIQGFLLGTDYQRIYGINIYNSKNRQITIGTNKEKKFHLIYTTSLTSKQKLSLLKMLRKSIPAFAIGGEPLGKIKGHDTELYLDVERPYPPILRRPPYPARLEARREIEKNINELLDMDVIRKIGHNEIVEITTPVLITWHDGKSRLCEDFRALNNYTKADRYPIPRIPHALDKLAKAKYITKIDCMKGFQQNGVKPKSVKLLRIIRHMGIYEYTRMPFGIKNAPAHFQRMVDTIFQEEILEGWMVVYIDDIIIYSETWEDHLQYIDRVLSKCTPINLKISLKKCNFGQQELLALGHKVSGLSLPIDQNKVAAVLQKPVPKSIEEKQSLLGFASYYRNHIKNFAHITSNAACSQGLRPALHQRQIVDGEPREGVICYISRQLKDSEARYGATQTECLCLVWALEKLHYYLEGAVFEVYTDCTALKSLLNMKTTNRHMLRWQIAIQEYTGNMKSIYKERKSNTNADGHWTMSKAIQLMTLKLQPRSLSISWR</sequence>
<dbReference type="GO" id="GO:0003964">
    <property type="term" value="F:RNA-directed DNA polymerase activity"/>
    <property type="evidence" value="ECO:0007669"/>
    <property type="project" value="UniProtKB-KW"/>
</dbReference>
<dbReference type="CDD" id="cd01647">
    <property type="entry name" value="RT_LTR"/>
    <property type="match status" value="1"/>
</dbReference>
<dbReference type="InterPro" id="IPR043502">
    <property type="entry name" value="DNA/RNA_pol_sf"/>
</dbReference>
<name>A0A9Q3FTF8_9BASI</name>
<keyword evidence="7" id="KW-0695">RNA-directed DNA polymerase</keyword>
<dbReference type="CDD" id="cd09274">
    <property type="entry name" value="RNase_HI_RT_Ty3"/>
    <property type="match status" value="1"/>
</dbReference>
<dbReference type="Gene3D" id="3.30.70.270">
    <property type="match status" value="2"/>
</dbReference>
<evidence type="ECO:0000313" key="11">
    <source>
        <dbReference type="Proteomes" id="UP000765509"/>
    </source>
</evidence>
<comment type="caution">
    <text evidence="10">The sequence shown here is derived from an EMBL/GenBank/DDBJ whole genome shotgun (WGS) entry which is preliminary data.</text>
</comment>
<dbReference type="InterPro" id="IPR000477">
    <property type="entry name" value="RT_dom"/>
</dbReference>
<dbReference type="Proteomes" id="UP000765509">
    <property type="component" value="Unassembled WGS sequence"/>
</dbReference>
<evidence type="ECO:0000256" key="7">
    <source>
        <dbReference type="ARBA" id="ARBA00022918"/>
    </source>
</evidence>
<evidence type="ECO:0000256" key="1">
    <source>
        <dbReference type="ARBA" id="ARBA00012493"/>
    </source>
</evidence>
<reference evidence="10" key="1">
    <citation type="submission" date="2021-03" db="EMBL/GenBank/DDBJ databases">
        <title>Draft genome sequence of rust myrtle Austropuccinia psidii MF-1, a brazilian biotype.</title>
        <authorList>
            <person name="Quecine M.C."/>
            <person name="Pachon D.M.R."/>
            <person name="Bonatelli M.L."/>
            <person name="Correr F.H."/>
            <person name="Franceschini L.M."/>
            <person name="Leite T.F."/>
            <person name="Margarido G.R.A."/>
            <person name="Almeida C.A."/>
            <person name="Ferrarezi J.A."/>
            <person name="Labate C.A."/>
        </authorList>
    </citation>
    <scope>NUCLEOTIDE SEQUENCE</scope>
    <source>
        <strain evidence="10">MF-1</strain>
    </source>
</reference>